<sequence>MRYFVAESEESMVSSIGSDKATILPYNEIREATSNFSRPLIIGQGSYGLVYLGKIRGTIELIGYVAGGESLFLVYEFAQNGALSNHLHNPALRGHKPLPWTTRVQIALDAAKGLEYIHERTKPYYVHRDVKPSNILLDSNFHAKIADFGLVKLLEQSPDAGGAAASRIVATFGYLAPEYVRDGHVTAKSDVYSSIK</sequence>
<evidence type="ECO:0000256" key="5">
    <source>
        <dbReference type="ARBA" id="ARBA00022679"/>
    </source>
</evidence>
<dbReference type="InterPro" id="IPR000719">
    <property type="entry name" value="Prot_kinase_dom"/>
</dbReference>
<evidence type="ECO:0000256" key="1">
    <source>
        <dbReference type="ARBA" id="ARBA00004162"/>
    </source>
</evidence>
<evidence type="ECO:0000256" key="8">
    <source>
        <dbReference type="ARBA" id="ARBA00022741"/>
    </source>
</evidence>
<keyword evidence="12" id="KW-0472">Membrane</keyword>
<evidence type="ECO:0000256" key="15">
    <source>
        <dbReference type="ARBA" id="ARBA00048679"/>
    </source>
</evidence>
<dbReference type="AlphaFoldDB" id="A0AAD6W1E2"/>
<dbReference type="InterPro" id="IPR044812">
    <property type="entry name" value="CERK1/LYK3-like"/>
</dbReference>
<dbReference type="PROSITE" id="PS50011">
    <property type="entry name" value="PROTEIN_KINASE_DOM"/>
    <property type="match status" value="1"/>
</dbReference>
<proteinExistence type="predicted"/>
<protein>
    <recommendedName>
        <fullName evidence="2">non-specific serine/threonine protein kinase</fullName>
        <ecNumber evidence="2">2.7.11.1</ecNumber>
    </recommendedName>
</protein>
<dbReference type="Gene3D" id="1.10.510.10">
    <property type="entry name" value="Transferase(Phosphotransferase) domain 1"/>
    <property type="match status" value="1"/>
</dbReference>
<comment type="caution">
    <text evidence="17">The sequence shown here is derived from an EMBL/GenBank/DDBJ whole genome shotgun (WGS) entry which is preliminary data.</text>
</comment>
<evidence type="ECO:0000256" key="9">
    <source>
        <dbReference type="ARBA" id="ARBA00022777"/>
    </source>
</evidence>
<dbReference type="SMART" id="SM00220">
    <property type="entry name" value="S_TKc"/>
    <property type="match status" value="1"/>
</dbReference>
<evidence type="ECO:0000256" key="2">
    <source>
        <dbReference type="ARBA" id="ARBA00012513"/>
    </source>
</evidence>
<dbReference type="PANTHER" id="PTHR46204:SF5">
    <property type="entry name" value="PROTEIN KINASE DOMAIN-CONTAINING PROTEIN"/>
    <property type="match status" value="1"/>
</dbReference>
<dbReference type="GO" id="GO:0004674">
    <property type="term" value="F:protein serine/threonine kinase activity"/>
    <property type="evidence" value="ECO:0007669"/>
    <property type="project" value="UniProtKB-KW"/>
</dbReference>
<keyword evidence="17" id="KW-0675">Receptor</keyword>
<keyword evidence="5" id="KW-0808">Transferase</keyword>
<reference evidence="17" key="1">
    <citation type="journal article" date="2023" name="Mol. Ecol. Resour.">
        <title>Chromosome-level genome assembly of a triploid poplar Populus alba 'Berolinensis'.</title>
        <authorList>
            <person name="Chen S."/>
            <person name="Yu Y."/>
            <person name="Wang X."/>
            <person name="Wang S."/>
            <person name="Zhang T."/>
            <person name="Zhou Y."/>
            <person name="He R."/>
            <person name="Meng N."/>
            <person name="Wang Y."/>
            <person name="Liu W."/>
            <person name="Liu Z."/>
            <person name="Liu J."/>
            <person name="Guo Q."/>
            <person name="Huang H."/>
            <person name="Sederoff R.R."/>
            <person name="Wang G."/>
            <person name="Qu G."/>
            <person name="Chen S."/>
        </authorList>
    </citation>
    <scope>NUCLEOTIDE SEQUENCE</scope>
    <source>
        <strain evidence="17">SC-2020</strain>
    </source>
</reference>
<keyword evidence="8" id="KW-0547">Nucleotide-binding</keyword>
<comment type="catalytic activity">
    <reaction evidence="14">
        <text>L-threonyl-[protein] + ATP = O-phospho-L-threonyl-[protein] + ADP + H(+)</text>
        <dbReference type="Rhea" id="RHEA:46608"/>
        <dbReference type="Rhea" id="RHEA-COMP:11060"/>
        <dbReference type="Rhea" id="RHEA-COMP:11605"/>
        <dbReference type="ChEBI" id="CHEBI:15378"/>
        <dbReference type="ChEBI" id="CHEBI:30013"/>
        <dbReference type="ChEBI" id="CHEBI:30616"/>
        <dbReference type="ChEBI" id="CHEBI:61977"/>
        <dbReference type="ChEBI" id="CHEBI:456216"/>
        <dbReference type="EC" id="2.7.11.1"/>
    </reaction>
</comment>
<dbReference type="EC" id="2.7.11.1" evidence="2"/>
<evidence type="ECO:0000256" key="13">
    <source>
        <dbReference type="ARBA" id="ARBA00023157"/>
    </source>
</evidence>
<keyword evidence="18" id="KW-1185">Reference proteome</keyword>
<comment type="catalytic activity">
    <reaction evidence="15">
        <text>L-seryl-[protein] + ATP = O-phospho-L-seryl-[protein] + ADP + H(+)</text>
        <dbReference type="Rhea" id="RHEA:17989"/>
        <dbReference type="Rhea" id="RHEA-COMP:9863"/>
        <dbReference type="Rhea" id="RHEA-COMP:11604"/>
        <dbReference type="ChEBI" id="CHEBI:15378"/>
        <dbReference type="ChEBI" id="CHEBI:29999"/>
        <dbReference type="ChEBI" id="CHEBI:30616"/>
        <dbReference type="ChEBI" id="CHEBI:83421"/>
        <dbReference type="ChEBI" id="CHEBI:456216"/>
        <dbReference type="EC" id="2.7.11.1"/>
    </reaction>
</comment>
<dbReference type="Proteomes" id="UP001164929">
    <property type="component" value="Chromosome 6"/>
</dbReference>
<keyword evidence="11" id="KW-1133">Transmembrane helix</keyword>
<dbReference type="SUPFAM" id="SSF56112">
    <property type="entry name" value="Protein kinase-like (PK-like)"/>
    <property type="match status" value="1"/>
</dbReference>
<gene>
    <name evidence="17" type="ORF">NC653_017755</name>
</gene>
<evidence type="ECO:0000256" key="11">
    <source>
        <dbReference type="ARBA" id="ARBA00022989"/>
    </source>
</evidence>
<accession>A0AAD6W1E2</accession>
<dbReference type="PROSITE" id="PS00108">
    <property type="entry name" value="PROTEIN_KINASE_ST"/>
    <property type="match status" value="1"/>
</dbReference>
<evidence type="ECO:0000259" key="16">
    <source>
        <dbReference type="PROSITE" id="PS50011"/>
    </source>
</evidence>
<name>A0AAD6W1E2_9ROSI</name>
<evidence type="ECO:0000256" key="12">
    <source>
        <dbReference type="ARBA" id="ARBA00023136"/>
    </source>
</evidence>
<evidence type="ECO:0000256" key="6">
    <source>
        <dbReference type="ARBA" id="ARBA00022692"/>
    </source>
</evidence>
<evidence type="ECO:0000256" key="3">
    <source>
        <dbReference type="ARBA" id="ARBA00022475"/>
    </source>
</evidence>
<dbReference type="GO" id="GO:0005524">
    <property type="term" value="F:ATP binding"/>
    <property type="evidence" value="ECO:0007669"/>
    <property type="project" value="UniProtKB-KW"/>
</dbReference>
<keyword evidence="9 17" id="KW-0418">Kinase</keyword>
<evidence type="ECO:0000256" key="14">
    <source>
        <dbReference type="ARBA" id="ARBA00047899"/>
    </source>
</evidence>
<dbReference type="InterPro" id="IPR008271">
    <property type="entry name" value="Ser/Thr_kinase_AS"/>
</dbReference>
<keyword evidence="10" id="KW-0067">ATP-binding</keyword>
<feature type="domain" description="Protein kinase" evidence="16">
    <location>
        <begin position="1"/>
        <end position="196"/>
    </location>
</feature>
<dbReference type="Gene3D" id="3.30.200.20">
    <property type="entry name" value="Phosphorylase Kinase, domain 1"/>
    <property type="match status" value="1"/>
</dbReference>
<evidence type="ECO:0000313" key="18">
    <source>
        <dbReference type="Proteomes" id="UP001164929"/>
    </source>
</evidence>
<evidence type="ECO:0000256" key="7">
    <source>
        <dbReference type="ARBA" id="ARBA00022729"/>
    </source>
</evidence>
<dbReference type="GO" id="GO:0005886">
    <property type="term" value="C:plasma membrane"/>
    <property type="evidence" value="ECO:0007669"/>
    <property type="project" value="UniProtKB-SubCell"/>
</dbReference>
<dbReference type="FunFam" id="1.10.510.10:FF:001023">
    <property type="entry name" value="Os07g0541700 protein"/>
    <property type="match status" value="1"/>
</dbReference>
<dbReference type="PANTHER" id="PTHR46204">
    <property type="entry name" value="CHITIN ELICITOR RECEPTOR KINASE 1-RELATED"/>
    <property type="match status" value="1"/>
</dbReference>
<keyword evidence="4" id="KW-0723">Serine/threonine-protein kinase</keyword>
<dbReference type="Pfam" id="PF00069">
    <property type="entry name" value="Pkinase"/>
    <property type="match status" value="1"/>
</dbReference>
<dbReference type="GO" id="GO:0019199">
    <property type="term" value="F:transmembrane receptor protein kinase activity"/>
    <property type="evidence" value="ECO:0007669"/>
    <property type="project" value="InterPro"/>
</dbReference>
<keyword evidence="3" id="KW-1003">Cell membrane</keyword>
<keyword evidence="13" id="KW-1015">Disulfide bond</keyword>
<comment type="subcellular location">
    <subcellularLocation>
        <location evidence="1">Cell membrane</location>
        <topology evidence="1">Single-pass membrane protein</topology>
    </subcellularLocation>
</comment>
<dbReference type="InterPro" id="IPR011009">
    <property type="entry name" value="Kinase-like_dom_sf"/>
</dbReference>
<organism evidence="17 18">
    <name type="scientific">Populus alba x Populus x berolinensis</name>
    <dbReference type="NCBI Taxonomy" id="444605"/>
    <lineage>
        <taxon>Eukaryota</taxon>
        <taxon>Viridiplantae</taxon>
        <taxon>Streptophyta</taxon>
        <taxon>Embryophyta</taxon>
        <taxon>Tracheophyta</taxon>
        <taxon>Spermatophyta</taxon>
        <taxon>Magnoliopsida</taxon>
        <taxon>eudicotyledons</taxon>
        <taxon>Gunneridae</taxon>
        <taxon>Pentapetalae</taxon>
        <taxon>rosids</taxon>
        <taxon>fabids</taxon>
        <taxon>Malpighiales</taxon>
        <taxon>Salicaceae</taxon>
        <taxon>Saliceae</taxon>
        <taxon>Populus</taxon>
    </lineage>
</organism>
<evidence type="ECO:0000256" key="10">
    <source>
        <dbReference type="ARBA" id="ARBA00022840"/>
    </source>
</evidence>
<dbReference type="EMBL" id="JAQIZT010000006">
    <property type="protein sequence ID" value="KAJ6995059.1"/>
    <property type="molecule type" value="Genomic_DNA"/>
</dbReference>
<keyword evidence="7" id="KW-0732">Signal</keyword>
<keyword evidence="6" id="KW-0812">Transmembrane</keyword>
<dbReference type="GO" id="GO:0045087">
    <property type="term" value="P:innate immune response"/>
    <property type="evidence" value="ECO:0007669"/>
    <property type="project" value="InterPro"/>
</dbReference>
<evidence type="ECO:0000313" key="17">
    <source>
        <dbReference type="EMBL" id="KAJ6995059.1"/>
    </source>
</evidence>
<evidence type="ECO:0000256" key="4">
    <source>
        <dbReference type="ARBA" id="ARBA00022527"/>
    </source>
</evidence>